<organism evidence="1 2">
    <name type="scientific">Elysia crispata</name>
    <name type="common">lettuce slug</name>
    <dbReference type="NCBI Taxonomy" id="231223"/>
    <lineage>
        <taxon>Eukaryota</taxon>
        <taxon>Metazoa</taxon>
        <taxon>Spiralia</taxon>
        <taxon>Lophotrochozoa</taxon>
        <taxon>Mollusca</taxon>
        <taxon>Gastropoda</taxon>
        <taxon>Heterobranchia</taxon>
        <taxon>Euthyneura</taxon>
        <taxon>Panpulmonata</taxon>
        <taxon>Sacoglossa</taxon>
        <taxon>Placobranchoidea</taxon>
        <taxon>Plakobranchidae</taxon>
        <taxon>Elysia</taxon>
    </lineage>
</organism>
<dbReference type="AlphaFoldDB" id="A0AAE1DQA3"/>
<dbReference type="EMBL" id="JAWDGP010002977">
    <property type="protein sequence ID" value="KAK3778305.1"/>
    <property type="molecule type" value="Genomic_DNA"/>
</dbReference>
<protein>
    <submittedName>
        <fullName evidence="1">Uncharacterized protein</fullName>
    </submittedName>
</protein>
<name>A0AAE1DQA3_9GAST</name>
<accession>A0AAE1DQA3</accession>
<comment type="caution">
    <text evidence="1">The sequence shown here is derived from an EMBL/GenBank/DDBJ whole genome shotgun (WGS) entry which is preliminary data.</text>
</comment>
<evidence type="ECO:0000313" key="1">
    <source>
        <dbReference type="EMBL" id="KAK3778305.1"/>
    </source>
</evidence>
<gene>
    <name evidence="1" type="ORF">RRG08_016769</name>
</gene>
<dbReference type="Proteomes" id="UP001283361">
    <property type="component" value="Unassembled WGS sequence"/>
</dbReference>
<reference evidence="1" key="1">
    <citation type="journal article" date="2023" name="G3 (Bethesda)">
        <title>A reference genome for the long-term kleptoplast-retaining sea slug Elysia crispata morphotype clarki.</title>
        <authorList>
            <person name="Eastman K.E."/>
            <person name="Pendleton A.L."/>
            <person name="Shaikh M.A."/>
            <person name="Suttiyut T."/>
            <person name="Ogas R."/>
            <person name="Tomko P."/>
            <person name="Gavelis G."/>
            <person name="Widhalm J.R."/>
            <person name="Wisecaver J.H."/>
        </authorList>
    </citation>
    <scope>NUCLEOTIDE SEQUENCE</scope>
    <source>
        <strain evidence="1">ECLA1</strain>
    </source>
</reference>
<evidence type="ECO:0000313" key="2">
    <source>
        <dbReference type="Proteomes" id="UP001283361"/>
    </source>
</evidence>
<proteinExistence type="predicted"/>
<keyword evidence="2" id="KW-1185">Reference proteome</keyword>
<sequence length="75" mass="8365">MLFSVSVWVGRDKMRDSRPTCITGSLTSLSLNRESTAHPQNISSRILGQVYFAPSSQISADLAELQTLRAWILRV</sequence>